<proteinExistence type="predicted"/>
<dbReference type="EMBL" id="JANPWB010000002">
    <property type="protein sequence ID" value="KAJ1210418.1"/>
    <property type="molecule type" value="Genomic_DNA"/>
</dbReference>
<evidence type="ECO:0000313" key="2">
    <source>
        <dbReference type="Proteomes" id="UP001066276"/>
    </source>
</evidence>
<keyword evidence="2" id="KW-1185">Reference proteome</keyword>
<protein>
    <recommendedName>
        <fullName evidence="3">Secreted protein</fullName>
    </recommendedName>
</protein>
<evidence type="ECO:0008006" key="3">
    <source>
        <dbReference type="Google" id="ProtNLM"/>
    </source>
</evidence>
<name>A0AAV7WAJ2_PLEWA</name>
<sequence>MSMHARHVPIIFTLRVPCLRRILALCRETLPFVYLQPVTVLWFHAPGCCGGNGDVAQKQPVRVCWAVNYNISFSKLLRGPGRGWEGRKPHPQQMTQVGTLCPRVLVSTIYTKSGTNCTQQTA</sequence>
<dbReference type="Proteomes" id="UP001066276">
    <property type="component" value="Chromosome 1_2"/>
</dbReference>
<evidence type="ECO:0000313" key="1">
    <source>
        <dbReference type="EMBL" id="KAJ1210418.1"/>
    </source>
</evidence>
<reference evidence="1" key="1">
    <citation type="journal article" date="2022" name="bioRxiv">
        <title>Sequencing and chromosome-scale assembly of the giantPleurodeles waltlgenome.</title>
        <authorList>
            <person name="Brown T."/>
            <person name="Elewa A."/>
            <person name="Iarovenko S."/>
            <person name="Subramanian E."/>
            <person name="Araus A.J."/>
            <person name="Petzold A."/>
            <person name="Susuki M."/>
            <person name="Suzuki K.-i.T."/>
            <person name="Hayashi T."/>
            <person name="Toyoda A."/>
            <person name="Oliveira C."/>
            <person name="Osipova E."/>
            <person name="Leigh N.D."/>
            <person name="Simon A."/>
            <person name="Yun M.H."/>
        </authorList>
    </citation>
    <scope>NUCLEOTIDE SEQUENCE</scope>
    <source>
        <strain evidence="1">20211129_DDA</strain>
        <tissue evidence="1">Liver</tissue>
    </source>
</reference>
<gene>
    <name evidence="1" type="ORF">NDU88_005782</name>
</gene>
<dbReference type="AlphaFoldDB" id="A0AAV7WAJ2"/>
<comment type="caution">
    <text evidence="1">The sequence shown here is derived from an EMBL/GenBank/DDBJ whole genome shotgun (WGS) entry which is preliminary data.</text>
</comment>
<accession>A0AAV7WAJ2</accession>
<organism evidence="1 2">
    <name type="scientific">Pleurodeles waltl</name>
    <name type="common">Iberian ribbed newt</name>
    <dbReference type="NCBI Taxonomy" id="8319"/>
    <lineage>
        <taxon>Eukaryota</taxon>
        <taxon>Metazoa</taxon>
        <taxon>Chordata</taxon>
        <taxon>Craniata</taxon>
        <taxon>Vertebrata</taxon>
        <taxon>Euteleostomi</taxon>
        <taxon>Amphibia</taxon>
        <taxon>Batrachia</taxon>
        <taxon>Caudata</taxon>
        <taxon>Salamandroidea</taxon>
        <taxon>Salamandridae</taxon>
        <taxon>Pleurodelinae</taxon>
        <taxon>Pleurodeles</taxon>
    </lineage>
</organism>